<reference evidence="2" key="2">
    <citation type="journal article" date="2021" name="PeerJ">
        <title>Extensive microbial diversity within the chicken gut microbiome revealed by metagenomics and culture.</title>
        <authorList>
            <person name="Gilroy R."/>
            <person name="Ravi A."/>
            <person name="Getino M."/>
            <person name="Pursley I."/>
            <person name="Horton D.L."/>
            <person name="Alikhan N.F."/>
            <person name="Baker D."/>
            <person name="Gharbi K."/>
            <person name="Hall N."/>
            <person name="Watson M."/>
            <person name="Adriaenssens E.M."/>
            <person name="Foster-Nyarko E."/>
            <person name="Jarju S."/>
            <person name="Secka A."/>
            <person name="Antonio M."/>
            <person name="Oren A."/>
            <person name="Chaudhuri R.R."/>
            <person name="La Ragione R."/>
            <person name="Hildebrand F."/>
            <person name="Pallen M.J."/>
        </authorList>
    </citation>
    <scope>NUCLEOTIDE SEQUENCE</scope>
    <source>
        <strain evidence="2">CHK187-14744</strain>
    </source>
</reference>
<accession>A0A9D1KXI1</accession>
<feature type="transmembrane region" description="Helical" evidence="1">
    <location>
        <begin position="24"/>
        <end position="43"/>
    </location>
</feature>
<gene>
    <name evidence="2" type="ORF">IAB63_05725</name>
</gene>
<dbReference type="EMBL" id="DVLT01000038">
    <property type="protein sequence ID" value="HIU02734.1"/>
    <property type="molecule type" value="Genomic_DNA"/>
</dbReference>
<dbReference type="AlphaFoldDB" id="A0A9D1KXI1"/>
<keyword evidence="1" id="KW-0472">Membrane</keyword>
<dbReference type="Proteomes" id="UP000824164">
    <property type="component" value="Unassembled WGS sequence"/>
</dbReference>
<evidence type="ECO:0000313" key="3">
    <source>
        <dbReference type="Proteomes" id="UP000824164"/>
    </source>
</evidence>
<evidence type="ECO:0000256" key="1">
    <source>
        <dbReference type="SAM" id="Phobius"/>
    </source>
</evidence>
<comment type="caution">
    <text evidence="2">The sequence shown here is derived from an EMBL/GenBank/DDBJ whole genome shotgun (WGS) entry which is preliminary data.</text>
</comment>
<keyword evidence="1" id="KW-0812">Transmembrane</keyword>
<evidence type="ECO:0000313" key="2">
    <source>
        <dbReference type="EMBL" id="HIU02734.1"/>
    </source>
</evidence>
<feature type="transmembrane region" description="Helical" evidence="1">
    <location>
        <begin position="214"/>
        <end position="241"/>
    </location>
</feature>
<name>A0A9D1KXI1_9FIRM</name>
<organism evidence="2 3">
    <name type="scientific">Candidatus Onthocola gallistercoris</name>
    <dbReference type="NCBI Taxonomy" id="2840876"/>
    <lineage>
        <taxon>Bacteria</taxon>
        <taxon>Bacillati</taxon>
        <taxon>Bacillota</taxon>
        <taxon>Bacilli</taxon>
        <taxon>Candidatus Onthocola</taxon>
    </lineage>
</organism>
<feature type="transmembrane region" description="Helical" evidence="1">
    <location>
        <begin position="131"/>
        <end position="155"/>
    </location>
</feature>
<proteinExistence type="predicted"/>
<sequence length="280" mass="31645">MILLKIRKKSSLSGMIRYDMAQGIWKNIGWFLPVVYFTFAFFAKTRQMLALPFAPPVDKMGLTDLVFSFFAGMETYHPGPGQMFDPPIQWLLVFFYLSFLISFYPAADMKKYGRNLMIHVKSREVYWYSKCLWVFATTMVYYGLILLLMAIFLLMTGNYSPGFHKDTGAFLAGVIVGPETGAEICFFILVTPFLVMLSLALFQNLLSFVLSPVYGFLVNIGLVICSAFFNTSLCVGQIAMFKRSFILGGSVGWPHLVIPILLSVLSILAGGMYFKRKDIL</sequence>
<feature type="transmembrane region" description="Helical" evidence="1">
    <location>
        <begin position="181"/>
        <end position="202"/>
    </location>
</feature>
<feature type="transmembrane region" description="Helical" evidence="1">
    <location>
        <begin position="88"/>
        <end position="107"/>
    </location>
</feature>
<feature type="transmembrane region" description="Helical" evidence="1">
    <location>
        <begin position="253"/>
        <end position="274"/>
    </location>
</feature>
<protein>
    <submittedName>
        <fullName evidence="2">Uncharacterized protein</fullName>
    </submittedName>
</protein>
<keyword evidence="1" id="KW-1133">Transmembrane helix</keyword>
<reference evidence="2" key="1">
    <citation type="submission" date="2020-10" db="EMBL/GenBank/DDBJ databases">
        <authorList>
            <person name="Gilroy R."/>
        </authorList>
    </citation>
    <scope>NUCLEOTIDE SEQUENCE</scope>
    <source>
        <strain evidence="2">CHK187-14744</strain>
    </source>
</reference>